<dbReference type="AlphaFoldDB" id="A0AAE3KY44"/>
<comment type="caution">
    <text evidence="2">The sequence shown here is derived from an EMBL/GenBank/DDBJ whole genome shotgun (WGS) entry which is preliminary data.</text>
</comment>
<keyword evidence="3" id="KW-1185">Reference proteome</keyword>
<dbReference type="EMBL" id="JTEO01000004">
    <property type="protein sequence ID" value="MCQ6962614.1"/>
    <property type="molecule type" value="Genomic_DNA"/>
</dbReference>
<dbReference type="InterPro" id="IPR048844">
    <property type="entry name" value="LpdD_chaperone-like"/>
</dbReference>
<evidence type="ECO:0000313" key="2">
    <source>
        <dbReference type="EMBL" id="MCQ6962614.1"/>
    </source>
</evidence>
<name>A0AAE3KY44_9EURY</name>
<evidence type="ECO:0000259" key="1">
    <source>
        <dbReference type="Pfam" id="PF21758"/>
    </source>
</evidence>
<organism evidence="2 3">
    <name type="scientific">Methanolobus chelungpuianus</name>
    <dbReference type="NCBI Taxonomy" id="502115"/>
    <lineage>
        <taxon>Archaea</taxon>
        <taxon>Methanobacteriati</taxon>
        <taxon>Methanobacteriota</taxon>
        <taxon>Stenosarchaea group</taxon>
        <taxon>Methanomicrobia</taxon>
        <taxon>Methanosarcinales</taxon>
        <taxon>Methanosarcinaceae</taxon>
        <taxon>Methanolobus</taxon>
    </lineage>
</organism>
<feature type="domain" description="Prenylated flavin chaperone LpdD-like" evidence="1">
    <location>
        <begin position="16"/>
        <end position="119"/>
    </location>
</feature>
<dbReference type="Proteomes" id="UP001206983">
    <property type="component" value="Unassembled WGS sequence"/>
</dbReference>
<dbReference type="RefSeq" id="WP_256622420.1">
    <property type="nucleotide sequence ID" value="NZ_JTEO01000004.1"/>
</dbReference>
<evidence type="ECO:0000313" key="3">
    <source>
        <dbReference type="Proteomes" id="UP001206983"/>
    </source>
</evidence>
<accession>A0AAE3KY44</accession>
<reference evidence="2 3" key="1">
    <citation type="journal article" date="2011" name="Appl. Environ. Microbiol.">
        <title>Methanogenic archaea isolated from Taiwan's Chelungpu fault.</title>
        <authorList>
            <person name="Wu S.Y."/>
            <person name="Lai M.C."/>
        </authorList>
    </citation>
    <scope>NUCLEOTIDE SEQUENCE [LARGE SCALE GENOMIC DNA]</scope>
    <source>
        <strain evidence="2 3">St545Mb</strain>
    </source>
</reference>
<sequence length="125" mass="13214">MEKQEPSSRRIERAAGRANLLLEWESIGNDLSVKLTGGASHVGAVGVGIFDSTSGRASSSVVTVPGHREDGLALQGARELSEASRSTTVFIAGIHVDDITKREIEEIVSVAEGMIEELSGILREG</sequence>
<protein>
    <recommendedName>
        <fullName evidence="1">Prenylated flavin chaperone LpdD-like domain-containing protein</fullName>
    </recommendedName>
</protein>
<dbReference type="Pfam" id="PF21758">
    <property type="entry name" value="PAC_bac"/>
    <property type="match status" value="1"/>
</dbReference>
<proteinExistence type="predicted"/>
<gene>
    <name evidence="2" type="ORF">PV02_05660</name>
</gene>